<organism evidence="2 3">
    <name type="scientific">Phytophthora fragariae</name>
    <dbReference type="NCBI Taxonomy" id="53985"/>
    <lineage>
        <taxon>Eukaryota</taxon>
        <taxon>Sar</taxon>
        <taxon>Stramenopiles</taxon>
        <taxon>Oomycota</taxon>
        <taxon>Peronosporomycetes</taxon>
        <taxon>Peronosporales</taxon>
        <taxon>Peronosporaceae</taxon>
        <taxon>Phytophthora</taxon>
    </lineage>
</organism>
<name>A0A6A3YWF4_9STRA</name>
<sequence>MATDPKERPRPLKLSRRSSRASGAWYMSAKHVPMSAVCSVTAPDPRNYSEAMHDTRADKGKVGMEEKIGALENNQPVLHSNSVYTTKKHADGSVERYKGRLVASGNEQSYSVDYTDTFLSVLGMTTGKVIFALAHIWGVPATCRMRMEISKEKLAELGVQHKRELVLRLKGSMYGFK</sequence>
<proteinExistence type="predicted"/>
<feature type="region of interest" description="Disordered" evidence="1">
    <location>
        <begin position="1"/>
        <end position="20"/>
    </location>
</feature>
<gene>
    <name evidence="2" type="ORF">PF005_g6061</name>
</gene>
<evidence type="ECO:0000256" key="1">
    <source>
        <dbReference type="SAM" id="MobiDB-lite"/>
    </source>
</evidence>
<keyword evidence="3" id="KW-1185">Reference proteome</keyword>
<feature type="compositionally biased region" description="Basic and acidic residues" evidence="1">
    <location>
        <begin position="1"/>
        <end position="10"/>
    </location>
</feature>
<dbReference type="EMBL" id="QXGB01000219">
    <property type="protein sequence ID" value="KAE9224056.1"/>
    <property type="molecule type" value="Genomic_DNA"/>
</dbReference>
<evidence type="ECO:0000313" key="3">
    <source>
        <dbReference type="Proteomes" id="UP000433483"/>
    </source>
</evidence>
<comment type="caution">
    <text evidence="2">The sequence shown here is derived from an EMBL/GenBank/DDBJ whole genome shotgun (WGS) entry which is preliminary data.</text>
</comment>
<evidence type="ECO:0000313" key="2">
    <source>
        <dbReference type="EMBL" id="KAE9224056.1"/>
    </source>
</evidence>
<dbReference type="AlphaFoldDB" id="A0A6A3YWF4"/>
<dbReference type="Proteomes" id="UP000433483">
    <property type="component" value="Unassembled WGS sequence"/>
</dbReference>
<evidence type="ECO:0008006" key="4">
    <source>
        <dbReference type="Google" id="ProtNLM"/>
    </source>
</evidence>
<reference evidence="2 3" key="1">
    <citation type="submission" date="2018-08" db="EMBL/GenBank/DDBJ databases">
        <title>Genomic investigation of the strawberry pathogen Phytophthora fragariae indicates pathogenicity is determined by transcriptional variation in three key races.</title>
        <authorList>
            <person name="Adams T.M."/>
            <person name="Armitage A.D."/>
            <person name="Sobczyk M.K."/>
            <person name="Bates H.J."/>
            <person name="Dunwell J.M."/>
            <person name="Nellist C.F."/>
            <person name="Harrison R.J."/>
        </authorList>
    </citation>
    <scope>NUCLEOTIDE SEQUENCE [LARGE SCALE GENOMIC DNA]</scope>
    <source>
        <strain evidence="2 3">NOV-27</strain>
    </source>
</reference>
<accession>A0A6A3YWF4</accession>
<protein>
    <recommendedName>
        <fullName evidence="4">Reverse transcriptase Ty1/copia-type domain-containing protein</fullName>
    </recommendedName>
</protein>
<dbReference type="OrthoDB" id="122734at2759"/>